<feature type="coiled-coil region" evidence="1">
    <location>
        <begin position="650"/>
        <end position="677"/>
    </location>
</feature>
<keyword evidence="2" id="KW-0812">Transmembrane</keyword>
<name>E1GVF3_9BACT</name>
<sequence>MLKKHPYYYICIFICLSNIFLFTSCDNKETANLLFDMEYLCNEQLSSLSSDNNGYWIGSETGIIYHIEKQNNKKYNTGLDRIYDIARDIQDSSKLWIASRNAGIQLYKIENNTLAHKKTYTIKNKGNRYSPYDIEISDSNIFAATSQGLYKIDLKNHDNSQMIPIYPLNKHNIKNKGMPFPITQLCISKGKYLFAATHEGLIFYNLQNKKIYFRHKGHNINYLSINNGKLYILLDRQMIIETLEGKLIKEISLPNTALAFYKIGKVYYFISPSSIHLSDDLKRFVSIPLYYNIPNTSHNFILPNNGNGFSLMITNNAVWRIPHHLGVLNSNTPILSAFYNGKDFYYVNDYNELFFQKAGTGAAYKIYEFPQDNNITSFCAIGNTIYYCNNNNLYYVNITDSYLYNYLLVHPRLLYHTNTHITSMTVLPKNKKILLGIQDFLLSIDSKTCKIDTLKQLNNKYITSISHVLYSEDLYISTLNDGIFCLSGGKVFPVKGTGKYPFIHDLLVNNSYERNVLFLTNHKLLYLGIDSIEVNGNKRLFSINDSIIYTIPEAGIHKYIIKNKKIKDCGLLYADIRFNPLACFVSKKKLYLGSNIGMAILSPYKENKLEWISFDNKVNSILLFLIIIPALIFIILVYLLSIYKYHSLQKKQLQIRINDLQQRSKSLNTMLAYLEQNGKDAITDINNSIKLIKTNRKNITKTNEQIKHISERIMHINRDAALQMIKVIDRQIEQIRNTDFQEQKQLINDSEKAKNSNNIDLIIYQSNRNEKWLCNVHNLVEHVQMLRISSEGILTLHGINENMSTMLDKIEENSHRKPLSEIYNDFTIIKKEYEQIFSDKALNEILKYINNTKQKLQTVKVYPFVIDTLIAELENIQKKVTIQDRITILRSLCNIDNHFTQINLLIRLQNLMQEYTYKYNIIMKENESQRLRRFDHCQINNICTATRDITSRIASNIILLYESFLKTDKEVIENILHFNGHNNQQIKVLLLLLANPKVKRTLLPGMIGVLGNLNPVISRIYHSKIKENITSLKTYCDTNPYTLVYYIIKIAE</sequence>
<dbReference type="InterPro" id="IPR015943">
    <property type="entry name" value="WD40/YVTN_repeat-like_dom_sf"/>
</dbReference>
<feature type="transmembrane region" description="Helical" evidence="2">
    <location>
        <begin position="7"/>
        <end position="24"/>
    </location>
</feature>
<dbReference type="eggNOG" id="ENOG5033RQF">
    <property type="taxonomic scope" value="Bacteria"/>
</dbReference>
<keyword evidence="2" id="KW-1133">Transmembrane helix</keyword>
<evidence type="ECO:0000313" key="4">
    <source>
        <dbReference type="Proteomes" id="UP000016016"/>
    </source>
</evidence>
<evidence type="ECO:0000256" key="1">
    <source>
        <dbReference type="SAM" id="Coils"/>
    </source>
</evidence>
<dbReference type="SUPFAM" id="SSF50998">
    <property type="entry name" value="Quinoprotein alcohol dehydrogenase-like"/>
    <property type="match status" value="1"/>
</dbReference>
<keyword evidence="1" id="KW-0175">Coiled coil</keyword>
<dbReference type="InterPro" id="IPR011047">
    <property type="entry name" value="Quinoprotein_ADH-like_sf"/>
</dbReference>
<evidence type="ECO:0000256" key="2">
    <source>
        <dbReference type="SAM" id="Phobius"/>
    </source>
</evidence>
<reference evidence="3 4" key="1">
    <citation type="submission" date="2010-09" db="EMBL/GenBank/DDBJ databases">
        <authorList>
            <person name="Harkins D.M."/>
            <person name="Madupu R."/>
            <person name="Durkin A.S."/>
            <person name="Torralba M."/>
            <person name="Methe B."/>
            <person name="Sutton G.G."/>
            <person name="Nelson K.E."/>
        </authorList>
    </citation>
    <scope>NUCLEOTIDE SEQUENCE [LARGE SCALE GENOMIC DNA]</scope>
    <source>
        <strain evidence="3 4">CRIS 21A-A</strain>
    </source>
</reference>
<protein>
    <recommendedName>
        <fullName evidence="5">Flagellar protein FliS</fullName>
    </recommendedName>
</protein>
<evidence type="ECO:0000313" key="3">
    <source>
        <dbReference type="EMBL" id="EFN91297.1"/>
    </source>
</evidence>
<dbReference type="PROSITE" id="PS51257">
    <property type="entry name" value="PROKAR_LIPOPROTEIN"/>
    <property type="match status" value="1"/>
</dbReference>
<accession>E1GVF3</accession>
<dbReference type="EMBL" id="ADFQ01000051">
    <property type="protein sequence ID" value="EFN91297.1"/>
    <property type="molecule type" value="Genomic_DNA"/>
</dbReference>
<dbReference type="Proteomes" id="UP000016016">
    <property type="component" value="Unassembled WGS sequence"/>
</dbReference>
<dbReference type="Gene3D" id="2.130.10.10">
    <property type="entry name" value="YVTN repeat-like/Quinoprotein amine dehydrogenase"/>
    <property type="match status" value="1"/>
</dbReference>
<evidence type="ECO:0008006" key="5">
    <source>
        <dbReference type="Google" id="ProtNLM"/>
    </source>
</evidence>
<gene>
    <name evidence="3" type="ORF">HMPREF9018_0754</name>
</gene>
<feature type="transmembrane region" description="Helical" evidence="2">
    <location>
        <begin position="621"/>
        <end position="643"/>
    </location>
</feature>
<organism evidence="3 4">
    <name type="scientific">Prevotella amnii CRIS 21A-A</name>
    <dbReference type="NCBI Taxonomy" id="679191"/>
    <lineage>
        <taxon>Bacteria</taxon>
        <taxon>Pseudomonadati</taxon>
        <taxon>Bacteroidota</taxon>
        <taxon>Bacteroidia</taxon>
        <taxon>Bacteroidales</taxon>
        <taxon>Prevotellaceae</taxon>
        <taxon>Prevotella</taxon>
    </lineage>
</organism>
<dbReference type="AlphaFoldDB" id="E1GVF3"/>
<proteinExistence type="predicted"/>
<comment type="caution">
    <text evidence="3">The sequence shown here is derived from an EMBL/GenBank/DDBJ whole genome shotgun (WGS) entry which is preliminary data.</text>
</comment>
<keyword evidence="2" id="KW-0472">Membrane</keyword>